<organism evidence="3 4">
    <name type="scientific">Filimonas zeae</name>
    <dbReference type="NCBI Taxonomy" id="1737353"/>
    <lineage>
        <taxon>Bacteria</taxon>
        <taxon>Pseudomonadati</taxon>
        <taxon>Bacteroidota</taxon>
        <taxon>Chitinophagia</taxon>
        <taxon>Chitinophagales</taxon>
        <taxon>Chitinophagaceae</taxon>
        <taxon>Filimonas</taxon>
    </lineage>
</organism>
<keyword evidence="1" id="KW-0472">Membrane</keyword>
<feature type="transmembrane region" description="Helical" evidence="1">
    <location>
        <begin position="114"/>
        <end position="134"/>
    </location>
</feature>
<accession>A0A917ILR2</accession>
<feature type="domain" description="DUF5009" evidence="2">
    <location>
        <begin position="9"/>
        <end position="150"/>
    </location>
</feature>
<dbReference type="RefSeq" id="WP_188949638.1">
    <property type="nucleotide sequence ID" value="NZ_BMIB01000001.1"/>
</dbReference>
<evidence type="ECO:0000313" key="4">
    <source>
        <dbReference type="Proteomes" id="UP000627292"/>
    </source>
</evidence>
<keyword evidence="1" id="KW-0812">Transmembrane</keyword>
<proteinExistence type="predicted"/>
<feature type="transmembrane region" description="Helical" evidence="1">
    <location>
        <begin position="176"/>
        <end position="197"/>
    </location>
</feature>
<evidence type="ECO:0000256" key="1">
    <source>
        <dbReference type="SAM" id="Phobius"/>
    </source>
</evidence>
<dbReference type="PANTHER" id="PTHR31061:SF24">
    <property type="entry name" value="LD22376P"/>
    <property type="match status" value="1"/>
</dbReference>
<feature type="transmembrane region" description="Helical" evidence="1">
    <location>
        <begin position="322"/>
        <end position="342"/>
    </location>
</feature>
<dbReference type="EMBL" id="BMIB01000001">
    <property type="protein sequence ID" value="GGH56928.1"/>
    <property type="molecule type" value="Genomic_DNA"/>
</dbReference>
<reference evidence="3" key="1">
    <citation type="journal article" date="2014" name="Int. J. Syst. Evol. Microbiol.">
        <title>Complete genome sequence of Corynebacterium casei LMG S-19264T (=DSM 44701T), isolated from a smear-ripened cheese.</title>
        <authorList>
            <consortium name="US DOE Joint Genome Institute (JGI-PGF)"/>
            <person name="Walter F."/>
            <person name="Albersmeier A."/>
            <person name="Kalinowski J."/>
            <person name="Ruckert C."/>
        </authorList>
    </citation>
    <scope>NUCLEOTIDE SEQUENCE</scope>
    <source>
        <strain evidence="3">CGMCC 1.15290</strain>
    </source>
</reference>
<keyword evidence="4" id="KW-1185">Reference proteome</keyword>
<feature type="transmembrane region" description="Helical" evidence="1">
    <location>
        <begin position="141"/>
        <end position="161"/>
    </location>
</feature>
<feature type="transmembrane region" description="Helical" evidence="1">
    <location>
        <begin position="49"/>
        <end position="71"/>
    </location>
</feature>
<feature type="transmembrane region" description="Helical" evidence="1">
    <location>
        <begin position="362"/>
        <end position="382"/>
    </location>
</feature>
<feature type="transmembrane region" description="Helical" evidence="1">
    <location>
        <begin position="83"/>
        <end position="102"/>
    </location>
</feature>
<dbReference type="PANTHER" id="PTHR31061">
    <property type="entry name" value="LD22376P"/>
    <property type="match status" value="1"/>
</dbReference>
<gene>
    <name evidence="3" type="ORF">GCM10011379_01060</name>
</gene>
<sequence>MKQPSLRLRSIDAFRALTMLLMIFVNDVGNVQNIPAWIDHVEADVDGLGFADTIFPAFLFIAGLSLPLALLHRIQKGATIIALLGYVLLRVAALLTMGFFQVNMEEYNSEAALLSRPLWSLLVTVCFFLVWIAYPRTLSKSVRYSLTGTGVAGLLLLAWVYKGGSTEAPQGMQPHWWGILGMIGWAYLVCALVFIAIRDRLAGVTIAWLLLLALNLFIHAGWLHWYPPVIGEASSVTLMMAGVSTTVMYRHFTRSNKFTAAFYWLAGAGLITLAAGFAVRPWAGGISKIYGTPAWVLICTGISLLVFAAIAWLTDRQGKEKLFAFIQPAGSSTLTCYLLPYIVNPLLWMLHIHYPQWMSEGIAGLIRSMLYAIILVRIAGWLEKKQIRLQI</sequence>
<dbReference type="AlphaFoldDB" id="A0A917ILR2"/>
<feature type="transmembrane region" description="Helical" evidence="1">
    <location>
        <begin position="12"/>
        <end position="29"/>
    </location>
</feature>
<evidence type="ECO:0000259" key="2">
    <source>
        <dbReference type="Pfam" id="PF16401"/>
    </source>
</evidence>
<name>A0A917ILR2_9BACT</name>
<dbReference type="Pfam" id="PF16401">
    <property type="entry name" value="DUF5009"/>
    <property type="match status" value="1"/>
</dbReference>
<keyword evidence="1" id="KW-1133">Transmembrane helix</keyword>
<feature type="transmembrane region" description="Helical" evidence="1">
    <location>
        <begin position="204"/>
        <end position="223"/>
    </location>
</feature>
<protein>
    <recommendedName>
        <fullName evidence="2">DUF5009 domain-containing protein</fullName>
    </recommendedName>
</protein>
<evidence type="ECO:0000313" key="3">
    <source>
        <dbReference type="EMBL" id="GGH56928.1"/>
    </source>
</evidence>
<dbReference type="Proteomes" id="UP000627292">
    <property type="component" value="Unassembled WGS sequence"/>
</dbReference>
<feature type="transmembrane region" description="Helical" evidence="1">
    <location>
        <begin position="261"/>
        <end position="282"/>
    </location>
</feature>
<feature type="transmembrane region" description="Helical" evidence="1">
    <location>
        <begin position="229"/>
        <end position="249"/>
    </location>
</feature>
<feature type="transmembrane region" description="Helical" evidence="1">
    <location>
        <begin position="294"/>
        <end position="313"/>
    </location>
</feature>
<reference evidence="3" key="2">
    <citation type="submission" date="2020-09" db="EMBL/GenBank/DDBJ databases">
        <authorList>
            <person name="Sun Q."/>
            <person name="Zhou Y."/>
        </authorList>
    </citation>
    <scope>NUCLEOTIDE SEQUENCE</scope>
    <source>
        <strain evidence="3">CGMCC 1.15290</strain>
    </source>
</reference>
<comment type="caution">
    <text evidence="3">The sequence shown here is derived from an EMBL/GenBank/DDBJ whole genome shotgun (WGS) entry which is preliminary data.</text>
</comment>
<dbReference type="InterPro" id="IPR032176">
    <property type="entry name" value="DUF5009"/>
</dbReference>